<gene>
    <name evidence="1" type="ORF">CVAR292_02027</name>
</gene>
<protein>
    <submittedName>
        <fullName evidence="1">Uncharacterized protein</fullName>
    </submittedName>
</protein>
<reference evidence="2" key="1">
    <citation type="submission" date="2015-11" db="EMBL/GenBank/DDBJ databases">
        <authorList>
            <person name="Dugat-Bony E."/>
        </authorList>
    </citation>
    <scope>NUCLEOTIDE SEQUENCE [LARGE SCALE GENOMIC DNA]</scope>
    <source>
        <strain evidence="2">Mu292</strain>
    </source>
</reference>
<sequence length="134" mass="14613">MTHHDSAAPPDRDFACFGLKLWVVELLTLNWEQVDLPEDADLRTVRLDTADLATVHELPVHDISELLVTTGTYDPGDPLPSITADAVADLDLLPALTTMIGLNEAVTSGTLEVSPEFLTALDTRGIEMIRDADY</sequence>
<proteinExistence type="predicted"/>
<organism evidence="1 2">
    <name type="scientific">Corynebacterium variabile</name>
    <dbReference type="NCBI Taxonomy" id="1727"/>
    <lineage>
        <taxon>Bacteria</taxon>
        <taxon>Bacillati</taxon>
        <taxon>Actinomycetota</taxon>
        <taxon>Actinomycetes</taxon>
        <taxon>Mycobacteriales</taxon>
        <taxon>Corynebacteriaceae</taxon>
        <taxon>Corynebacterium</taxon>
    </lineage>
</organism>
<dbReference type="AlphaFoldDB" id="A0A0X2NPL6"/>
<evidence type="ECO:0000313" key="2">
    <source>
        <dbReference type="Proteomes" id="UP000182498"/>
    </source>
</evidence>
<name>A0A0X2NPL6_9CORY</name>
<keyword evidence="2" id="KW-1185">Reference proteome</keyword>
<dbReference type="EMBL" id="FAUH01000014">
    <property type="protein sequence ID" value="CUU66680.1"/>
    <property type="molecule type" value="Genomic_DNA"/>
</dbReference>
<accession>A0A0X2NPL6</accession>
<dbReference type="RefSeq" id="WP_073884368.1">
    <property type="nucleotide sequence ID" value="NZ_FAUH01000014.1"/>
</dbReference>
<dbReference type="Proteomes" id="UP000182498">
    <property type="component" value="Unassembled WGS sequence"/>
</dbReference>
<evidence type="ECO:0000313" key="1">
    <source>
        <dbReference type="EMBL" id="CUU66680.1"/>
    </source>
</evidence>